<dbReference type="SUPFAM" id="SSF52833">
    <property type="entry name" value="Thioredoxin-like"/>
    <property type="match status" value="1"/>
</dbReference>
<sequence length="148" mass="17014">MQKYSYLRPLLTRSNLHAKISTTFQIRSFSAENKQVDYRDLSKTLDESKGNVLLYLHCTNPPSKQMTPIVHKVFSDFDGRYSLIKCCVDGELAQEYVEEKFPGAGLPLLVCYKDGERIPIEHSMGFKIEQMVKDYVRDGFKIPRSVGK</sequence>
<dbReference type="InterPro" id="IPR036249">
    <property type="entry name" value="Thioredoxin-like_sf"/>
</dbReference>
<dbReference type="EMBL" id="JAOPGA020001020">
    <property type="protein sequence ID" value="KAL0484100.1"/>
    <property type="molecule type" value="Genomic_DNA"/>
</dbReference>
<protein>
    <submittedName>
        <fullName evidence="1">Thioredoxin</fullName>
    </submittedName>
    <submittedName>
        <fullName evidence="2">TrxA</fullName>
    </submittedName>
</protein>
<name>A0AAW2Z107_9EUKA</name>
<evidence type="ECO:0000313" key="3">
    <source>
        <dbReference type="Proteomes" id="UP001431209"/>
    </source>
</evidence>
<dbReference type="AlphaFoldDB" id="A0AAW2Z107"/>
<accession>A0AAW2Z107</accession>
<dbReference type="Proteomes" id="UP001431209">
    <property type="component" value="Unassembled WGS sequence"/>
</dbReference>
<dbReference type="EMBL" id="JAOPGA020000936">
    <property type="protein sequence ID" value="KAL0483125.1"/>
    <property type="molecule type" value="Genomic_DNA"/>
</dbReference>
<proteinExistence type="predicted"/>
<evidence type="ECO:0000313" key="2">
    <source>
        <dbReference type="EMBL" id="KAL0484100.1"/>
    </source>
</evidence>
<organism evidence="1 3">
    <name type="scientific">Acrasis kona</name>
    <dbReference type="NCBI Taxonomy" id="1008807"/>
    <lineage>
        <taxon>Eukaryota</taxon>
        <taxon>Discoba</taxon>
        <taxon>Heterolobosea</taxon>
        <taxon>Tetramitia</taxon>
        <taxon>Eutetramitia</taxon>
        <taxon>Acrasidae</taxon>
        <taxon>Acrasis</taxon>
    </lineage>
</organism>
<reference evidence="1 3" key="1">
    <citation type="submission" date="2024-03" db="EMBL/GenBank/DDBJ databases">
        <title>The Acrasis kona genome and developmental transcriptomes reveal deep origins of eukaryotic multicellular pathways.</title>
        <authorList>
            <person name="Sheikh S."/>
            <person name="Fu C.-J."/>
            <person name="Brown M.W."/>
            <person name="Baldauf S.L."/>
        </authorList>
    </citation>
    <scope>NUCLEOTIDE SEQUENCE [LARGE SCALE GENOMIC DNA]</scope>
    <source>
        <strain evidence="1 3">ATCC MYA-3509</strain>
    </source>
</reference>
<evidence type="ECO:0000313" key="1">
    <source>
        <dbReference type="EMBL" id="KAL0483125.1"/>
    </source>
</evidence>
<keyword evidence="3" id="KW-1185">Reference proteome</keyword>
<gene>
    <name evidence="2" type="ORF">AKO1_004889</name>
    <name evidence="1" type="ORF">AKO1_015104</name>
</gene>
<comment type="caution">
    <text evidence="1">The sequence shown here is derived from an EMBL/GenBank/DDBJ whole genome shotgun (WGS) entry which is preliminary data.</text>
</comment>